<dbReference type="PANTHER" id="PTHR24567">
    <property type="entry name" value="CRP FAMILY TRANSCRIPTIONAL REGULATORY PROTEIN"/>
    <property type="match status" value="1"/>
</dbReference>
<dbReference type="InterPro" id="IPR036390">
    <property type="entry name" value="WH_DNA-bd_sf"/>
</dbReference>
<evidence type="ECO:0000259" key="4">
    <source>
        <dbReference type="PROSITE" id="PS50042"/>
    </source>
</evidence>
<keyword evidence="3" id="KW-0804">Transcription</keyword>
<dbReference type="Gene3D" id="2.60.120.10">
    <property type="entry name" value="Jelly Rolls"/>
    <property type="match status" value="1"/>
</dbReference>
<dbReference type="SMART" id="SM00100">
    <property type="entry name" value="cNMP"/>
    <property type="match status" value="1"/>
</dbReference>
<dbReference type="PANTHER" id="PTHR24567:SF74">
    <property type="entry name" value="HTH-TYPE TRANSCRIPTIONAL REGULATOR ARCR"/>
    <property type="match status" value="1"/>
</dbReference>
<dbReference type="GO" id="GO:0016301">
    <property type="term" value="F:kinase activity"/>
    <property type="evidence" value="ECO:0007669"/>
    <property type="project" value="UniProtKB-KW"/>
</dbReference>
<dbReference type="Proteomes" id="UP000217076">
    <property type="component" value="Unassembled WGS sequence"/>
</dbReference>
<keyword evidence="2" id="KW-0238">DNA-binding</keyword>
<protein>
    <submittedName>
        <fullName evidence="6">cAMP-binding domain of CRP or a regulatory subunit of cAMP-dependent protein kinases</fullName>
    </submittedName>
</protein>
<keyword evidence="6" id="KW-0418">Kinase</keyword>
<dbReference type="PROSITE" id="PS51063">
    <property type="entry name" value="HTH_CRP_2"/>
    <property type="match status" value="1"/>
</dbReference>
<dbReference type="InterPro" id="IPR014710">
    <property type="entry name" value="RmlC-like_jellyroll"/>
</dbReference>
<dbReference type="GO" id="GO:0003677">
    <property type="term" value="F:DNA binding"/>
    <property type="evidence" value="ECO:0007669"/>
    <property type="project" value="UniProtKB-KW"/>
</dbReference>
<reference evidence="7" key="1">
    <citation type="submission" date="2016-10" db="EMBL/GenBank/DDBJ databases">
        <authorList>
            <person name="Varghese N."/>
            <person name="Submissions S."/>
        </authorList>
    </citation>
    <scope>NUCLEOTIDE SEQUENCE [LARGE SCALE GENOMIC DNA]</scope>
    <source>
        <strain evidence="7">930I</strain>
    </source>
</reference>
<gene>
    <name evidence="6" type="ORF">SAMN05421742_1038</name>
</gene>
<evidence type="ECO:0000256" key="1">
    <source>
        <dbReference type="ARBA" id="ARBA00023015"/>
    </source>
</evidence>
<proteinExistence type="predicted"/>
<dbReference type="PROSITE" id="PS50042">
    <property type="entry name" value="CNMP_BINDING_3"/>
    <property type="match status" value="1"/>
</dbReference>
<evidence type="ECO:0000313" key="7">
    <source>
        <dbReference type="Proteomes" id="UP000217076"/>
    </source>
</evidence>
<dbReference type="Pfam" id="PF00027">
    <property type="entry name" value="cNMP_binding"/>
    <property type="match status" value="1"/>
</dbReference>
<evidence type="ECO:0000259" key="5">
    <source>
        <dbReference type="PROSITE" id="PS51063"/>
    </source>
</evidence>
<dbReference type="STRING" id="83401.SAMN05421742_1038"/>
<organism evidence="6 7">
    <name type="scientific">Roseospirillum parvum</name>
    <dbReference type="NCBI Taxonomy" id="83401"/>
    <lineage>
        <taxon>Bacteria</taxon>
        <taxon>Pseudomonadati</taxon>
        <taxon>Pseudomonadota</taxon>
        <taxon>Alphaproteobacteria</taxon>
        <taxon>Rhodospirillales</taxon>
        <taxon>Rhodospirillaceae</taxon>
        <taxon>Roseospirillum</taxon>
    </lineage>
</organism>
<accession>A0A1G7XJQ3</accession>
<dbReference type="SUPFAM" id="SSF51206">
    <property type="entry name" value="cAMP-binding domain-like"/>
    <property type="match status" value="1"/>
</dbReference>
<evidence type="ECO:0000256" key="3">
    <source>
        <dbReference type="ARBA" id="ARBA00023163"/>
    </source>
</evidence>
<evidence type="ECO:0000313" key="6">
    <source>
        <dbReference type="EMBL" id="SDG84414.1"/>
    </source>
</evidence>
<dbReference type="SUPFAM" id="SSF46785">
    <property type="entry name" value="Winged helix' DNA-binding domain"/>
    <property type="match status" value="1"/>
</dbReference>
<dbReference type="InterPro" id="IPR000595">
    <property type="entry name" value="cNMP-bd_dom"/>
</dbReference>
<keyword evidence="7" id="KW-1185">Reference proteome</keyword>
<keyword evidence="6" id="KW-0808">Transferase</keyword>
<evidence type="ECO:0000256" key="2">
    <source>
        <dbReference type="ARBA" id="ARBA00023125"/>
    </source>
</evidence>
<name>A0A1G7XJQ3_9PROT</name>
<dbReference type="OrthoDB" id="3182344at2"/>
<dbReference type="GO" id="GO:0005829">
    <property type="term" value="C:cytosol"/>
    <property type="evidence" value="ECO:0007669"/>
    <property type="project" value="TreeGrafter"/>
</dbReference>
<dbReference type="InterPro" id="IPR012318">
    <property type="entry name" value="HTH_CRP"/>
</dbReference>
<dbReference type="Gene3D" id="1.10.10.10">
    <property type="entry name" value="Winged helix-like DNA-binding domain superfamily/Winged helix DNA-binding domain"/>
    <property type="match status" value="1"/>
</dbReference>
<feature type="domain" description="Cyclic nucleotide-binding" evidence="4">
    <location>
        <begin position="42"/>
        <end position="145"/>
    </location>
</feature>
<keyword evidence="1" id="KW-0805">Transcription regulation</keyword>
<dbReference type="GO" id="GO:0003700">
    <property type="term" value="F:DNA-binding transcription factor activity"/>
    <property type="evidence" value="ECO:0007669"/>
    <property type="project" value="TreeGrafter"/>
</dbReference>
<dbReference type="Pfam" id="PF13545">
    <property type="entry name" value="HTH_Crp_2"/>
    <property type="match status" value="1"/>
</dbReference>
<feature type="domain" description="HTH crp-type" evidence="5">
    <location>
        <begin position="176"/>
        <end position="248"/>
    </location>
</feature>
<dbReference type="AlphaFoldDB" id="A0A1G7XJQ3"/>
<dbReference type="InterPro" id="IPR050397">
    <property type="entry name" value="Env_Response_Regulators"/>
</dbReference>
<dbReference type="InterPro" id="IPR036388">
    <property type="entry name" value="WH-like_DNA-bd_sf"/>
</dbReference>
<dbReference type="SMART" id="SM00419">
    <property type="entry name" value="HTH_CRP"/>
    <property type="match status" value="1"/>
</dbReference>
<sequence length="260" mass="27896">MPGDRAACLAPALVGDRVIEVHSNPGGGAQGGGNDELGRIPLFAGLAPAERAAIARQCRWRRFAAGEQIIDRQSESRDVFFVVSGRVRVIIYSVAGREVTLDDLLAGDFFGELAAIDGNPRSASVMALEETRLAVVGGSTFLDLVLGRPALALAVMARMVGIIRNSTDRIMDLSTLGANNRVHGELLRLARLGDGGEGPPVIRPIPVHSDLASRVSTTRETVARVLNDLARRDIVRRERDALVIVDAARLHKMVEDVRGD</sequence>
<dbReference type="CDD" id="cd00038">
    <property type="entry name" value="CAP_ED"/>
    <property type="match status" value="1"/>
</dbReference>
<dbReference type="InterPro" id="IPR018490">
    <property type="entry name" value="cNMP-bd_dom_sf"/>
</dbReference>
<dbReference type="EMBL" id="FNCV01000003">
    <property type="protein sequence ID" value="SDG84414.1"/>
    <property type="molecule type" value="Genomic_DNA"/>
</dbReference>